<feature type="transmembrane region" description="Helical" evidence="8">
    <location>
        <begin position="219"/>
        <end position="239"/>
    </location>
</feature>
<dbReference type="EMBL" id="UINC01025091">
    <property type="protein sequence ID" value="SVB00025.1"/>
    <property type="molecule type" value="Genomic_DNA"/>
</dbReference>
<keyword evidence="6 8" id="KW-1133">Transmembrane helix</keyword>
<dbReference type="GO" id="GO:0008610">
    <property type="term" value="P:lipid biosynthetic process"/>
    <property type="evidence" value="ECO:0007669"/>
    <property type="project" value="UniProtKB-ARBA"/>
</dbReference>
<dbReference type="GO" id="GO:0005886">
    <property type="term" value="C:plasma membrane"/>
    <property type="evidence" value="ECO:0007669"/>
    <property type="project" value="UniProtKB-SubCell"/>
</dbReference>
<feature type="transmembrane region" description="Helical" evidence="8">
    <location>
        <begin position="333"/>
        <end position="350"/>
    </location>
</feature>
<feature type="transmembrane region" description="Helical" evidence="8">
    <location>
        <begin position="88"/>
        <end position="106"/>
    </location>
</feature>
<feature type="transmembrane region" description="Helical" evidence="8">
    <location>
        <begin position="172"/>
        <end position="199"/>
    </location>
</feature>
<evidence type="ECO:0000256" key="6">
    <source>
        <dbReference type="ARBA" id="ARBA00022989"/>
    </source>
</evidence>
<feature type="transmembrane region" description="Helical" evidence="8">
    <location>
        <begin position="362"/>
        <end position="383"/>
    </location>
</feature>
<dbReference type="PANTHER" id="PTHR33908:SF11">
    <property type="entry name" value="MEMBRANE PROTEIN"/>
    <property type="match status" value="1"/>
</dbReference>
<evidence type="ECO:0000256" key="1">
    <source>
        <dbReference type="ARBA" id="ARBA00004651"/>
    </source>
</evidence>
<evidence type="ECO:0000256" key="4">
    <source>
        <dbReference type="ARBA" id="ARBA00022679"/>
    </source>
</evidence>
<reference evidence="9" key="1">
    <citation type="submission" date="2018-05" db="EMBL/GenBank/DDBJ databases">
        <authorList>
            <person name="Lanie J.A."/>
            <person name="Ng W.-L."/>
            <person name="Kazmierczak K.M."/>
            <person name="Andrzejewski T.M."/>
            <person name="Davidsen T.M."/>
            <person name="Wayne K.J."/>
            <person name="Tettelin H."/>
            <person name="Glass J.I."/>
            <person name="Rusch D."/>
            <person name="Podicherti R."/>
            <person name="Tsui H.-C.T."/>
            <person name="Winkler M.E."/>
        </authorList>
    </citation>
    <scope>NUCLEOTIDE SEQUENCE</scope>
</reference>
<keyword evidence="4" id="KW-0808">Transferase</keyword>
<keyword evidence="5 8" id="KW-0812">Transmembrane</keyword>
<feature type="transmembrane region" description="Helical" evidence="8">
    <location>
        <begin position="309"/>
        <end position="327"/>
    </location>
</feature>
<evidence type="ECO:0000256" key="8">
    <source>
        <dbReference type="SAM" id="Phobius"/>
    </source>
</evidence>
<feature type="transmembrane region" description="Helical" evidence="8">
    <location>
        <begin position="281"/>
        <end position="297"/>
    </location>
</feature>
<evidence type="ECO:0000256" key="7">
    <source>
        <dbReference type="ARBA" id="ARBA00023136"/>
    </source>
</evidence>
<protein>
    <recommendedName>
        <fullName evidence="10">Glycosyltransferase RgtA/B/C/D-like domain-containing protein</fullName>
    </recommendedName>
</protein>
<feature type="transmembrane region" description="Helical" evidence="8">
    <location>
        <begin position="12"/>
        <end position="30"/>
    </location>
</feature>
<gene>
    <name evidence="9" type="ORF">METZ01_LOCUS152879</name>
</gene>
<name>A0A382AEN2_9ZZZZ</name>
<evidence type="ECO:0000256" key="2">
    <source>
        <dbReference type="ARBA" id="ARBA00022475"/>
    </source>
</evidence>
<organism evidence="9">
    <name type="scientific">marine metagenome</name>
    <dbReference type="NCBI Taxonomy" id="408172"/>
    <lineage>
        <taxon>unclassified sequences</taxon>
        <taxon>metagenomes</taxon>
        <taxon>ecological metagenomes</taxon>
    </lineage>
</organism>
<evidence type="ECO:0000256" key="5">
    <source>
        <dbReference type="ARBA" id="ARBA00022692"/>
    </source>
</evidence>
<keyword evidence="2" id="KW-1003">Cell membrane</keyword>
<sequence>MNTSFIKKLSSRLDFFIFGIILIGIFLRFYHIDRALGGGDESQILLEWVYYPIEHIIGTFTHGTGGHHILHTICLRLMILLFGDDNSIAIRFPAFIAGICYLWMIYKTTLLFSGSKPTARLALLAATLNPIHIYYSQTARGYSFLMLFAILVLYSALKLYHKYDKVKWGSAFVVSMVLLIYTLPVSVLYYIAFAGWVGWVSIHQYANKSNSHPSPYQPYSGKVWASLLILISLFTLLLYSPVIKQMLFASQDYYSTTNPYANRLEIFTLFFPKLINKVFEGNLLIFAPFIILGIFFGKVTTNKLRSLPIFLLLVPFIISIATGIAWYPRTYLFVHPILIICFATGSIWSFEKIKAVKNEISIHQSASVGFIILFSGISLNYIFTTLFNKFTTYSGVEYASSVKKSSLSKDLILISDPKNYLHARSIYKNNLARIISQNGMDGVKIIAPNDFKIDKYFVNSNLGWVPIFGNITTHNTKSKSKLVLNKYIYQITKPNSDTLFSVDFDQMNNWETISGIGDFKNNSTRKLEGQHSLSIKANYQNNLVLRSRPSKNIKIKKPSLIILVWSATKFNNNHILYDPILTVRSKNFQQNKRLQMTMGKMNWGINLRLRENSKSLVSYEWPTFVSIGLLPAGSHSLNLILKVDKGHDVLFDNFRAYTSEVLDS</sequence>
<comment type="subcellular location">
    <subcellularLocation>
        <location evidence="1">Cell membrane</location>
        <topology evidence="1">Multi-pass membrane protein</topology>
    </subcellularLocation>
</comment>
<dbReference type="InterPro" id="IPR050297">
    <property type="entry name" value="LipidA_mod_glycosyltrf_83"/>
</dbReference>
<dbReference type="AlphaFoldDB" id="A0A382AEN2"/>
<proteinExistence type="predicted"/>
<dbReference type="GO" id="GO:0016763">
    <property type="term" value="F:pentosyltransferase activity"/>
    <property type="evidence" value="ECO:0007669"/>
    <property type="project" value="TreeGrafter"/>
</dbReference>
<keyword evidence="3" id="KW-0328">Glycosyltransferase</keyword>
<evidence type="ECO:0000313" key="9">
    <source>
        <dbReference type="EMBL" id="SVB00025.1"/>
    </source>
</evidence>
<evidence type="ECO:0000256" key="3">
    <source>
        <dbReference type="ARBA" id="ARBA00022676"/>
    </source>
</evidence>
<accession>A0A382AEN2</accession>
<dbReference type="PANTHER" id="PTHR33908">
    <property type="entry name" value="MANNOSYLTRANSFERASE YKCB-RELATED"/>
    <property type="match status" value="1"/>
</dbReference>
<keyword evidence="7 8" id="KW-0472">Membrane</keyword>
<feature type="transmembrane region" description="Helical" evidence="8">
    <location>
        <begin position="141"/>
        <end position="160"/>
    </location>
</feature>
<evidence type="ECO:0008006" key="10">
    <source>
        <dbReference type="Google" id="ProtNLM"/>
    </source>
</evidence>